<organism evidence="2 3">
    <name type="scientific">Candidatus Roizmanbacteria bacterium CG11_big_fil_rev_8_21_14_0_20_35_14</name>
    <dbReference type="NCBI Taxonomy" id="1974855"/>
    <lineage>
        <taxon>Bacteria</taxon>
        <taxon>Candidatus Roizmaniibacteriota</taxon>
    </lineage>
</organism>
<gene>
    <name evidence="2" type="ORF">COV86_02750</name>
</gene>
<protein>
    <recommendedName>
        <fullName evidence="4">DUF268 domain-containing protein</fullName>
    </recommendedName>
</protein>
<evidence type="ECO:0008006" key="4">
    <source>
        <dbReference type="Google" id="ProtNLM"/>
    </source>
</evidence>
<dbReference type="AlphaFoldDB" id="A0A2H0KML6"/>
<dbReference type="Gene3D" id="3.40.50.150">
    <property type="entry name" value="Vaccinia Virus protein VP39"/>
    <property type="match status" value="1"/>
</dbReference>
<dbReference type="InterPro" id="IPR029063">
    <property type="entry name" value="SAM-dependent_MTases_sf"/>
</dbReference>
<dbReference type="EMBL" id="PCVL01000034">
    <property type="protein sequence ID" value="PIQ72485.1"/>
    <property type="molecule type" value="Genomic_DNA"/>
</dbReference>
<proteinExistence type="predicted"/>
<dbReference type="SUPFAM" id="SSF53335">
    <property type="entry name" value="S-adenosyl-L-methionine-dependent methyltransferases"/>
    <property type="match status" value="1"/>
</dbReference>
<sequence>MRVYQKKSSNILYFFYRLIYPIFDPIRFFIGLYGYFWYIRDLFKYQKQNNYKSLINKNLYPMLHEKTNLSPFNNHYYYMSLWAFDRIINNRPKFHVDIGSAYDFSGYLSKIIKTTFIDLRPINVKIKNLTIKRGDLLNLPYKDNSATSLSCLHTAEHVGLGRYGDKIDPNGTQKACRELSRVLTPDGFLYFAVPIGKEKICFNAHRIFPPKAIIKMFPKLKLVEFSLVDDNGIFLEKQDPTAYSNLNYACGMFIFRK</sequence>
<dbReference type="Proteomes" id="UP000229570">
    <property type="component" value="Unassembled WGS sequence"/>
</dbReference>
<dbReference type="Pfam" id="PF03269">
    <property type="entry name" value="DUF268"/>
    <property type="match status" value="1"/>
</dbReference>
<accession>A0A2H0KML6</accession>
<evidence type="ECO:0000256" key="1">
    <source>
        <dbReference type="SAM" id="Phobius"/>
    </source>
</evidence>
<dbReference type="InterPro" id="IPR004951">
    <property type="entry name" value="DUF268_CAE_spp"/>
</dbReference>
<evidence type="ECO:0000313" key="3">
    <source>
        <dbReference type="Proteomes" id="UP000229570"/>
    </source>
</evidence>
<evidence type="ECO:0000313" key="2">
    <source>
        <dbReference type="EMBL" id="PIQ72485.1"/>
    </source>
</evidence>
<keyword evidence="1" id="KW-0472">Membrane</keyword>
<reference evidence="2 3" key="1">
    <citation type="submission" date="2017-09" db="EMBL/GenBank/DDBJ databases">
        <title>Depth-based differentiation of microbial function through sediment-hosted aquifers and enrichment of novel symbionts in the deep terrestrial subsurface.</title>
        <authorList>
            <person name="Probst A.J."/>
            <person name="Ladd B."/>
            <person name="Jarett J.K."/>
            <person name="Geller-Mcgrath D.E."/>
            <person name="Sieber C.M."/>
            <person name="Emerson J.B."/>
            <person name="Anantharaman K."/>
            <person name="Thomas B.C."/>
            <person name="Malmstrom R."/>
            <person name="Stieglmeier M."/>
            <person name="Klingl A."/>
            <person name="Woyke T."/>
            <person name="Ryan C.M."/>
            <person name="Banfield J.F."/>
        </authorList>
    </citation>
    <scope>NUCLEOTIDE SEQUENCE [LARGE SCALE GENOMIC DNA]</scope>
    <source>
        <strain evidence="2">CG11_big_fil_rev_8_21_14_0_20_35_14</strain>
    </source>
</reference>
<comment type="caution">
    <text evidence="2">The sequence shown here is derived from an EMBL/GenBank/DDBJ whole genome shotgun (WGS) entry which is preliminary data.</text>
</comment>
<feature type="transmembrane region" description="Helical" evidence="1">
    <location>
        <begin position="12"/>
        <end position="38"/>
    </location>
</feature>
<keyword evidence="1" id="KW-0812">Transmembrane</keyword>
<keyword evidence="1" id="KW-1133">Transmembrane helix</keyword>
<name>A0A2H0KML6_9BACT</name>